<name>A0AAN7PIE1_MYCAM</name>
<proteinExistence type="predicted"/>
<reference evidence="1 2" key="1">
    <citation type="journal article" date="2023" name="J. Hered.">
        <title>Chromosome-level genome of the wood stork (Mycteria americana) provides insight into avian chromosome evolution.</title>
        <authorList>
            <person name="Flamio R. Jr."/>
            <person name="Ramstad K.M."/>
        </authorList>
    </citation>
    <scope>NUCLEOTIDE SEQUENCE [LARGE SCALE GENOMIC DNA]</scope>
    <source>
        <strain evidence="1">JAX WOST 10</strain>
    </source>
</reference>
<evidence type="ECO:0000313" key="2">
    <source>
        <dbReference type="Proteomes" id="UP001333110"/>
    </source>
</evidence>
<dbReference type="EMBL" id="JAUNZN010000001">
    <property type="protein sequence ID" value="KAK4831055.1"/>
    <property type="molecule type" value="Genomic_DNA"/>
</dbReference>
<comment type="caution">
    <text evidence="1">The sequence shown here is derived from an EMBL/GenBank/DDBJ whole genome shotgun (WGS) entry which is preliminary data.</text>
</comment>
<gene>
    <name evidence="1" type="ORF">QYF61_014987</name>
</gene>
<dbReference type="AlphaFoldDB" id="A0AAN7PIE1"/>
<evidence type="ECO:0000313" key="1">
    <source>
        <dbReference type="EMBL" id="KAK4831055.1"/>
    </source>
</evidence>
<accession>A0AAN7PIE1</accession>
<sequence length="59" mass="6981">MQIAPQVSTMQEGKWDEVPYVDLFFTLRNHLEWQQQCGMIPQDSMVLTLEKQGRNRSLK</sequence>
<keyword evidence="2" id="KW-1185">Reference proteome</keyword>
<organism evidence="1 2">
    <name type="scientific">Mycteria americana</name>
    <name type="common">Wood stork</name>
    <dbReference type="NCBI Taxonomy" id="33587"/>
    <lineage>
        <taxon>Eukaryota</taxon>
        <taxon>Metazoa</taxon>
        <taxon>Chordata</taxon>
        <taxon>Craniata</taxon>
        <taxon>Vertebrata</taxon>
        <taxon>Euteleostomi</taxon>
        <taxon>Archelosauria</taxon>
        <taxon>Archosauria</taxon>
        <taxon>Dinosauria</taxon>
        <taxon>Saurischia</taxon>
        <taxon>Theropoda</taxon>
        <taxon>Coelurosauria</taxon>
        <taxon>Aves</taxon>
        <taxon>Neognathae</taxon>
        <taxon>Neoaves</taxon>
        <taxon>Aequornithes</taxon>
        <taxon>Ciconiiformes</taxon>
        <taxon>Ciconiidae</taxon>
        <taxon>Mycteria</taxon>
    </lineage>
</organism>
<protein>
    <submittedName>
        <fullName evidence="1">Uncharacterized protein</fullName>
    </submittedName>
</protein>
<dbReference type="Proteomes" id="UP001333110">
    <property type="component" value="Unassembled WGS sequence"/>
</dbReference>